<dbReference type="InterPro" id="IPR036638">
    <property type="entry name" value="HLH_DNA-bd_sf"/>
</dbReference>
<dbReference type="EMBL" id="CP033150">
    <property type="protein sequence ID" value="AYO43011.1"/>
    <property type="molecule type" value="Genomic_DNA"/>
</dbReference>
<gene>
    <name evidence="4" type="primary">sre1</name>
    <name evidence="4" type="ORF">DNF11_2061</name>
</gene>
<feature type="compositionally biased region" description="Low complexity" evidence="1">
    <location>
        <begin position="153"/>
        <end position="169"/>
    </location>
</feature>
<dbReference type="AlphaFoldDB" id="A0A3G2S4J7"/>
<feature type="compositionally biased region" description="Polar residues" evidence="1">
    <location>
        <begin position="91"/>
        <end position="101"/>
    </location>
</feature>
<name>A0A3G2S4J7_MALR7</name>
<reference evidence="4 5" key="1">
    <citation type="submission" date="2018-10" db="EMBL/GenBank/DDBJ databases">
        <title>Complete genome sequence of Malassezia restricta CBS 7877.</title>
        <authorList>
            <person name="Morand S.C."/>
            <person name="Bertignac M."/>
            <person name="Iltis A."/>
            <person name="Kolder I."/>
            <person name="Pirovano W."/>
            <person name="Jourdain R."/>
            <person name="Clavaud C."/>
        </authorList>
    </citation>
    <scope>NUCLEOTIDE SEQUENCE [LARGE SCALE GENOMIC DNA]</scope>
    <source>
        <strain evidence="4 5">CBS 7877</strain>
    </source>
</reference>
<evidence type="ECO:0000256" key="2">
    <source>
        <dbReference type="SAM" id="Phobius"/>
    </source>
</evidence>
<dbReference type="PANTHER" id="PTHR47336">
    <property type="entry name" value="TRANSCRIPTION FACTOR HMS1-RELATED"/>
    <property type="match status" value="1"/>
</dbReference>
<feature type="region of interest" description="Disordered" evidence="1">
    <location>
        <begin position="91"/>
        <end position="123"/>
    </location>
</feature>
<feature type="domain" description="BHLH" evidence="3">
    <location>
        <begin position="265"/>
        <end position="343"/>
    </location>
</feature>
<dbReference type="CDD" id="cd11399">
    <property type="entry name" value="bHLHzip_scHMS1_like"/>
    <property type="match status" value="1"/>
</dbReference>
<feature type="compositionally biased region" description="Acidic residues" evidence="1">
    <location>
        <begin position="404"/>
        <end position="422"/>
    </location>
</feature>
<feature type="region of interest" description="Disordered" evidence="1">
    <location>
        <begin position="391"/>
        <end position="430"/>
    </location>
</feature>
<accession>A0A3G2S4J7</accession>
<proteinExistence type="predicted"/>
<protein>
    <submittedName>
        <fullName evidence="4">Processed sterol regulatory element-binding protein 1</fullName>
    </submittedName>
</protein>
<dbReference type="InterPro" id="IPR011598">
    <property type="entry name" value="bHLH_dom"/>
</dbReference>
<dbReference type="Gene3D" id="4.10.280.10">
    <property type="entry name" value="Helix-loop-helix DNA-binding domain"/>
    <property type="match status" value="1"/>
</dbReference>
<dbReference type="Pfam" id="PF00010">
    <property type="entry name" value="HLH"/>
    <property type="match status" value="1"/>
</dbReference>
<dbReference type="PROSITE" id="PS50888">
    <property type="entry name" value="BHLH"/>
    <property type="match status" value="1"/>
</dbReference>
<evidence type="ECO:0000313" key="5">
    <source>
        <dbReference type="Proteomes" id="UP000269793"/>
    </source>
</evidence>
<feature type="compositionally biased region" description="Polar residues" evidence="1">
    <location>
        <begin position="177"/>
        <end position="195"/>
    </location>
</feature>
<feature type="compositionally biased region" description="Basic and acidic residues" evidence="1">
    <location>
        <begin position="225"/>
        <end position="235"/>
    </location>
</feature>
<dbReference type="SMART" id="SM00353">
    <property type="entry name" value="HLH"/>
    <property type="match status" value="1"/>
</dbReference>
<dbReference type="OrthoDB" id="2133190at2759"/>
<dbReference type="Proteomes" id="UP000269793">
    <property type="component" value="Chromosome III"/>
</dbReference>
<feature type="transmembrane region" description="Helical" evidence="2">
    <location>
        <begin position="500"/>
        <end position="521"/>
    </location>
</feature>
<dbReference type="SUPFAM" id="SSF47459">
    <property type="entry name" value="HLH, helix-loop-helix DNA-binding domain"/>
    <property type="match status" value="1"/>
</dbReference>
<organism evidence="4 5">
    <name type="scientific">Malassezia restricta (strain ATCC 96810 / NBRC 103918 / CBS 7877)</name>
    <name type="common">Seborrheic dermatitis infection agent</name>
    <dbReference type="NCBI Taxonomy" id="425264"/>
    <lineage>
        <taxon>Eukaryota</taxon>
        <taxon>Fungi</taxon>
        <taxon>Dikarya</taxon>
        <taxon>Basidiomycota</taxon>
        <taxon>Ustilaginomycotina</taxon>
        <taxon>Malasseziomycetes</taxon>
        <taxon>Malasseziales</taxon>
        <taxon>Malasseziaceae</taxon>
        <taxon>Malassezia</taxon>
    </lineage>
</organism>
<dbReference type="InterPro" id="IPR052099">
    <property type="entry name" value="Regulatory_TF_Diverse"/>
</dbReference>
<feature type="compositionally biased region" description="Low complexity" evidence="1">
    <location>
        <begin position="240"/>
        <end position="261"/>
    </location>
</feature>
<keyword evidence="2" id="KW-0472">Membrane</keyword>
<evidence type="ECO:0000256" key="1">
    <source>
        <dbReference type="SAM" id="MobiDB-lite"/>
    </source>
</evidence>
<feature type="region of interest" description="Disordered" evidence="1">
    <location>
        <begin position="140"/>
        <end position="195"/>
    </location>
</feature>
<feature type="region of interest" description="Disordered" evidence="1">
    <location>
        <begin position="225"/>
        <end position="263"/>
    </location>
</feature>
<dbReference type="VEuPathDB" id="FungiDB:DNF11_2061"/>
<keyword evidence="2" id="KW-1133">Transmembrane helix</keyword>
<sequence length="951" mass="104623">MMEEESAEPAPVAFRATSDDMNEWKDLDSALGVPKPWSMVDVPDLFLTNLIHDVDHTFADDSLTEFSSTMNHSGSDSESSSDAFKDFMMRQSSPESLSNTPPLVHSCGDGGVDGTTTSPPDFPLDTQDMAPLTNQQLASIFGFPPTSSCNQEPVQGISPSSVQQSPPVSMHKPEIPVQTTSPVSESQASSGSPTQESILASLHMQPGSNSNAMTALNRLRAVTHECEQKKQENKQRQVKSSLFSATTPQSSSSSNVPSDGSEMWTRKNAHNAIERRYRSNINDRIAGLRDVVPALREMQSRGPRRKRRRGKAEEVELVDGIRAATKLSKATILSKATEYICYLKSREVRLSREVAGLHMLLRSLEGGDELMSQWNAEMERLHAMYPPMDAVYPDGPAPPLSPSEDAEEGDLVDESDDADDSESVSSGGEPMRTKAARYMLGAFLIPSLLGRSDWGTEAPDATPQAHVIGVCHQLWKRSLGSSDTAHPYNHVPLSDLVWELLRGSALLGLIVVVLMSVGAHIRRWCRRLELKQSSRLQYVAGAEALLRTPVEQAQAAEPMQPAHAKRMYAQLSELLHVPRTYMALSWRIAWTCLCLITTLFPGVTAWIRYASADPTVSLLYRRAHMRRAELELTLGGDIQPSLAQRLYTLVVLQFAACIYRATVDESLLLALMYCDLAQRTRIPLLMRHGAYLWRKTGARLVDAPNSDETSQRMLAELLSVPVPQALAYARSNATEASVIVSPLANMLEALRQEALLSYWTTIITSMMRTASSAEKRWSPHVLDVIQDSASLRGIQQQLHALSRDGASSAALHEQMLVAQGMLELAAGQLTRAQMHARSLKQHQPSSLAAQQFLALWKDTPLVASAPRGPVDMLASVVIGWFVLLRKYHLHGGTHEVSDQVAACTSTLQELASQCLWTFVSPPEKGGHVYLQPEQAPCLVHALDLLMDQLSP</sequence>
<dbReference type="STRING" id="425264.A0A3G2S4J7"/>
<dbReference type="GO" id="GO:0046983">
    <property type="term" value="F:protein dimerization activity"/>
    <property type="evidence" value="ECO:0007669"/>
    <property type="project" value="InterPro"/>
</dbReference>
<dbReference type="PANTHER" id="PTHR47336:SF2">
    <property type="entry name" value="TRANSCRIPTION FACTOR HMS1-RELATED"/>
    <property type="match status" value="1"/>
</dbReference>
<feature type="transmembrane region" description="Helical" evidence="2">
    <location>
        <begin position="588"/>
        <end position="609"/>
    </location>
</feature>
<evidence type="ECO:0000313" key="4">
    <source>
        <dbReference type="EMBL" id="AYO43011.1"/>
    </source>
</evidence>
<keyword evidence="5" id="KW-1185">Reference proteome</keyword>
<evidence type="ECO:0000259" key="3">
    <source>
        <dbReference type="PROSITE" id="PS50888"/>
    </source>
</evidence>
<keyword evidence="2" id="KW-0812">Transmembrane</keyword>